<dbReference type="SUPFAM" id="SSF55874">
    <property type="entry name" value="ATPase domain of HSP90 chaperone/DNA topoisomerase II/histidine kinase"/>
    <property type="match status" value="1"/>
</dbReference>
<dbReference type="RefSeq" id="WP_367778101.1">
    <property type="nucleotide sequence ID" value="NZ_JBFMIA010000001.1"/>
</dbReference>
<feature type="domain" description="Histidine kinase" evidence="8">
    <location>
        <begin position="1"/>
        <end position="134"/>
    </location>
</feature>
<dbReference type="Proteomes" id="UP001556040">
    <property type="component" value="Unassembled WGS sequence"/>
</dbReference>
<comment type="catalytic activity">
    <reaction evidence="1">
        <text>ATP + protein L-histidine = ADP + protein N-phospho-L-histidine.</text>
        <dbReference type="EC" id="2.7.13.3"/>
    </reaction>
</comment>
<protein>
    <recommendedName>
        <fullName evidence="2">histidine kinase</fullName>
        <ecNumber evidence="2">2.7.13.3</ecNumber>
    </recommendedName>
</protein>
<evidence type="ECO:0000256" key="1">
    <source>
        <dbReference type="ARBA" id="ARBA00000085"/>
    </source>
</evidence>
<organism evidence="9 10">
    <name type="scientific">Jeotgalibacillus marinus</name>
    <dbReference type="NCBI Taxonomy" id="86667"/>
    <lineage>
        <taxon>Bacteria</taxon>
        <taxon>Bacillati</taxon>
        <taxon>Bacillota</taxon>
        <taxon>Bacilli</taxon>
        <taxon>Bacillales</taxon>
        <taxon>Caryophanaceae</taxon>
        <taxon>Jeotgalibacillus</taxon>
    </lineage>
</organism>
<evidence type="ECO:0000256" key="2">
    <source>
        <dbReference type="ARBA" id="ARBA00012438"/>
    </source>
</evidence>
<dbReference type="InterPro" id="IPR005467">
    <property type="entry name" value="His_kinase_dom"/>
</dbReference>
<keyword evidence="6 9" id="KW-0067">ATP-binding</keyword>
<dbReference type="GO" id="GO:0005524">
    <property type="term" value="F:ATP binding"/>
    <property type="evidence" value="ECO:0007669"/>
    <property type="project" value="UniProtKB-KW"/>
</dbReference>
<evidence type="ECO:0000259" key="8">
    <source>
        <dbReference type="PROSITE" id="PS50109"/>
    </source>
</evidence>
<dbReference type="Gene3D" id="3.30.565.10">
    <property type="entry name" value="Histidine kinase-like ATPase, C-terminal domain"/>
    <property type="match status" value="1"/>
</dbReference>
<evidence type="ECO:0000256" key="6">
    <source>
        <dbReference type="ARBA" id="ARBA00022840"/>
    </source>
</evidence>
<dbReference type="InterPro" id="IPR036890">
    <property type="entry name" value="HATPase_C_sf"/>
</dbReference>
<dbReference type="SMART" id="SM00387">
    <property type="entry name" value="HATPase_c"/>
    <property type="match status" value="1"/>
</dbReference>
<proteinExistence type="predicted"/>
<evidence type="ECO:0000313" key="9">
    <source>
        <dbReference type="EMBL" id="MEW9500295.1"/>
    </source>
</evidence>
<keyword evidence="4" id="KW-0547">Nucleotide-binding</keyword>
<sequence>MRFSERSQFKLKIDESCLRIEIPRLTLQPLVENAFIHGIEEKEDGGTVTLQIYQTANDIIVEVSDDGVGMEQDKIKQVLTLSKLDEEHVGHSTGIGLTNVIRRLQLHYQVRDVVEIDSERGKGTTIRLLLPKNH</sequence>
<evidence type="ECO:0000256" key="4">
    <source>
        <dbReference type="ARBA" id="ARBA00022741"/>
    </source>
</evidence>
<evidence type="ECO:0000256" key="7">
    <source>
        <dbReference type="ARBA" id="ARBA00023012"/>
    </source>
</evidence>
<dbReference type="PROSITE" id="PS50109">
    <property type="entry name" value="HIS_KIN"/>
    <property type="match status" value="1"/>
</dbReference>
<gene>
    <name evidence="9" type="ORF">AB1471_00600</name>
</gene>
<reference evidence="9 10" key="1">
    <citation type="journal article" date="1979" name="Int. J. Syst. Evol. Microbiol.">
        <title>Bacillus globisporus subsp. marinus subsp. nov.</title>
        <authorList>
            <person name="Liu H."/>
        </authorList>
    </citation>
    <scope>NUCLEOTIDE SEQUENCE [LARGE SCALE GENOMIC DNA]</scope>
    <source>
        <strain evidence="9 10">DSM 1297</strain>
    </source>
</reference>
<dbReference type="EMBL" id="JBFMIA010000001">
    <property type="protein sequence ID" value="MEW9500295.1"/>
    <property type="molecule type" value="Genomic_DNA"/>
</dbReference>
<dbReference type="PRINTS" id="PR00344">
    <property type="entry name" value="BCTRLSENSOR"/>
</dbReference>
<dbReference type="InterPro" id="IPR003594">
    <property type="entry name" value="HATPase_dom"/>
</dbReference>
<name>A0ABV3PYX3_9BACL</name>
<evidence type="ECO:0000256" key="5">
    <source>
        <dbReference type="ARBA" id="ARBA00022777"/>
    </source>
</evidence>
<dbReference type="Pfam" id="PF02518">
    <property type="entry name" value="HATPase_c"/>
    <property type="match status" value="1"/>
</dbReference>
<dbReference type="InterPro" id="IPR004358">
    <property type="entry name" value="Sig_transdc_His_kin-like_C"/>
</dbReference>
<keyword evidence="5" id="KW-0418">Kinase</keyword>
<dbReference type="InterPro" id="IPR050640">
    <property type="entry name" value="Bact_2-comp_sensor_kinase"/>
</dbReference>
<keyword evidence="3" id="KW-0808">Transferase</keyword>
<accession>A0ABV3PYX3</accession>
<evidence type="ECO:0000256" key="3">
    <source>
        <dbReference type="ARBA" id="ARBA00022679"/>
    </source>
</evidence>
<keyword evidence="7" id="KW-0902">Two-component regulatory system</keyword>
<comment type="caution">
    <text evidence="9">The sequence shown here is derived from an EMBL/GenBank/DDBJ whole genome shotgun (WGS) entry which is preliminary data.</text>
</comment>
<evidence type="ECO:0000313" key="10">
    <source>
        <dbReference type="Proteomes" id="UP001556040"/>
    </source>
</evidence>
<dbReference type="PANTHER" id="PTHR34220:SF7">
    <property type="entry name" value="SENSOR HISTIDINE KINASE YPDA"/>
    <property type="match status" value="1"/>
</dbReference>
<dbReference type="PANTHER" id="PTHR34220">
    <property type="entry name" value="SENSOR HISTIDINE KINASE YPDA"/>
    <property type="match status" value="1"/>
</dbReference>
<keyword evidence="10" id="KW-1185">Reference proteome</keyword>
<dbReference type="EC" id="2.7.13.3" evidence="2"/>